<dbReference type="Gene3D" id="2.10.25.10">
    <property type="entry name" value="Laminin"/>
    <property type="match status" value="3"/>
</dbReference>
<dbReference type="PROSITE" id="PS01248">
    <property type="entry name" value="EGF_LAM_1"/>
    <property type="match status" value="2"/>
</dbReference>
<evidence type="ECO:0000259" key="7">
    <source>
        <dbReference type="PROSITE" id="PS50027"/>
    </source>
</evidence>
<evidence type="ECO:0000256" key="6">
    <source>
        <dbReference type="PROSITE-ProRule" id="PRU00460"/>
    </source>
</evidence>
<dbReference type="Gene3D" id="2.170.300.10">
    <property type="entry name" value="Tie2 ligand-binding domain superfamily"/>
    <property type="match status" value="1"/>
</dbReference>
<evidence type="ECO:0000313" key="9">
    <source>
        <dbReference type="Ensembl" id="ENSGMOP00000065736.1"/>
    </source>
</evidence>
<evidence type="ECO:0000313" key="10">
    <source>
        <dbReference type="Proteomes" id="UP000694546"/>
    </source>
</evidence>
<dbReference type="GO" id="GO:0009888">
    <property type="term" value="P:tissue development"/>
    <property type="evidence" value="ECO:0007669"/>
    <property type="project" value="TreeGrafter"/>
</dbReference>
<dbReference type="SMART" id="SM00281">
    <property type="entry name" value="LamB"/>
    <property type="match status" value="1"/>
</dbReference>
<feature type="disulfide bond" evidence="6">
    <location>
        <begin position="79"/>
        <end position="88"/>
    </location>
</feature>
<dbReference type="GeneTree" id="ENSGT00940000158069"/>
<evidence type="ECO:0000256" key="2">
    <source>
        <dbReference type="ARBA" id="ARBA00022737"/>
    </source>
</evidence>
<name>A0A8C5D0G0_GADMO</name>
<dbReference type="SMART" id="SM00180">
    <property type="entry name" value="EGF_Lam"/>
    <property type="match status" value="5"/>
</dbReference>
<dbReference type="OMA" id="ECERCEC"/>
<dbReference type="Pfam" id="PF00052">
    <property type="entry name" value="Laminin_B"/>
    <property type="match status" value="1"/>
</dbReference>
<keyword evidence="1" id="KW-0732">Signal</keyword>
<dbReference type="PROSITE" id="PS50027">
    <property type="entry name" value="EGF_LAM_2"/>
    <property type="match status" value="1"/>
</dbReference>
<organism evidence="9 10">
    <name type="scientific">Gadus morhua</name>
    <name type="common">Atlantic cod</name>
    <dbReference type="NCBI Taxonomy" id="8049"/>
    <lineage>
        <taxon>Eukaryota</taxon>
        <taxon>Metazoa</taxon>
        <taxon>Chordata</taxon>
        <taxon>Craniata</taxon>
        <taxon>Vertebrata</taxon>
        <taxon>Euteleostomi</taxon>
        <taxon>Actinopterygii</taxon>
        <taxon>Neopterygii</taxon>
        <taxon>Teleostei</taxon>
        <taxon>Neoteleostei</taxon>
        <taxon>Acanthomorphata</taxon>
        <taxon>Zeiogadaria</taxon>
        <taxon>Gadariae</taxon>
        <taxon>Gadiformes</taxon>
        <taxon>Gadoidei</taxon>
        <taxon>Gadidae</taxon>
        <taxon>Gadus</taxon>
    </lineage>
</organism>
<feature type="domain" description="Laminin IV type A" evidence="8">
    <location>
        <begin position="137"/>
        <end position="309"/>
    </location>
</feature>
<reference evidence="9" key="1">
    <citation type="submission" date="2025-08" db="UniProtKB">
        <authorList>
            <consortium name="Ensembl"/>
        </authorList>
    </citation>
    <scope>IDENTIFICATION</scope>
</reference>
<evidence type="ECO:0008006" key="11">
    <source>
        <dbReference type="Google" id="ProtNLM"/>
    </source>
</evidence>
<dbReference type="PRINTS" id="PR00011">
    <property type="entry name" value="EGFLAMININ"/>
</dbReference>
<evidence type="ECO:0000256" key="5">
    <source>
        <dbReference type="ARBA" id="ARBA00023292"/>
    </source>
</evidence>
<dbReference type="GO" id="GO:0009887">
    <property type="term" value="P:animal organ morphogenesis"/>
    <property type="evidence" value="ECO:0007669"/>
    <property type="project" value="TreeGrafter"/>
</dbReference>
<dbReference type="GO" id="GO:0005604">
    <property type="term" value="C:basement membrane"/>
    <property type="evidence" value="ECO:0007669"/>
    <property type="project" value="UniProtKB-ARBA"/>
</dbReference>
<dbReference type="PANTHER" id="PTHR10574">
    <property type="entry name" value="NETRIN/LAMININ-RELATED"/>
    <property type="match status" value="1"/>
</dbReference>
<protein>
    <recommendedName>
        <fullName evidence="11">Laminin subunit gamma 2</fullName>
    </recommendedName>
</protein>
<dbReference type="CDD" id="cd00055">
    <property type="entry name" value="EGF_Lam"/>
    <property type="match status" value="3"/>
</dbReference>
<keyword evidence="2" id="KW-0677">Repeat</keyword>
<keyword evidence="10" id="KW-1185">Reference proteome</keyword>
<evidence type="ECO:0000256" key="3">
    <source>
        <dbReference type="ARBA" id="ARBA00023157"/>
    </source>
</evidence>
<accession>A0A8C5D0G0</accession>
<dbReference type="GO" id="GO:0007411">
    <property type="term" value="P:axon guidance"/>
    <property type="evidence" value="ECO:0007669"/>
    <property type="project" value="TreeGrafter"/>
</dbReference>
<reference evidence="9" key="2">
    <citation type="submission" date="2025-09" db="UniProtKB">
        <authorList>
            <consortium name="Ensembl"/>
        </authorList>
    </citation>
    <scope>IDENTIFICATION</scope>
</reference>
<dbReference type="AlphaFoldDB" id="A0A8C5D0G0"/>
<keyword evidence="4" id="KW-0325">Glycoprotein</keyword>
<comment type="caution">
    <text evidence="6">Lacks conserved residue(s) required for the propagation of feature annotation.</text>
</comment>
<feature type="domain" description="Laminin EGF-like" evidence="7">
    <location>
        <begin position="59"/>
        <end position="104"/>
    </location>
</feature>
<feature type="disulfide bond" evidence="6">
    <location>
        <begin position="59"/>
        <end position="71"/>
    </location>
</feature>
<evidence type="ECO:0000256" key="4">
    <source>
        <dbReference type="ARBA" id="ARBA00023180"/>
    </source>
</evidence>
<proteinExistence type="predicted"/>
<dbReference type="Proteomes" id="UP000694546">
    <property type="component" value="Chromosome 8"/>
</dbReference>
<dbReference type="InterPro" id="IPR002049">
    <property type="entry name" value="LE_dom"/>
</dbReference>
<dbReference type="SUPFAM" id="SSF57196">
    <property type="entry name" value="EGF/Laminin"/>
    <property type="match status" value="1"/>
</dbReference>
<evidence type="ECO:0000259" key="8">
    <source>
        <dbReference type="PROSITE" id="PS51115"/>
    </source>
</evidence>
<dbReference type="Ensembl" id="ENSGMOT00000076663.1">
    <property type="protein sequence ID" value="ENSGMOP00000065736.1"/>
    <property type="gene ID" value="ENSGMOG00000027458.1"/>
</dbReference>
<keyword evidence="3 6" id="KW-1015">Disulfide bond</keyword>
<dbReference type="PROSITE" id="PS51115">
    <property type="entry name" value="LAMININ_IVA"/>
    <property type="match status" value="1"/>
</dbReference>
<dbReference type="InterPro" id="IPR000034">
    <property type="entry name" value="Laminin_IV"/>
</dbReference>
<dbReference type="InterPro" id="IPR050440">
    <property type="entry name" value="Laminin/Netrin_ECM"/>
</dbReference>
<dbReference type="PANTHER" id="PTHR10574:SF270">
    <property type="entry name" value="LAMININ SUBUNIT GAMMA-1"/>
    <property type="match status" value="1"/>
</dbReference>
<sequence length="863" mass="92677">GGSNLPGQRCDCNRKSRYCVLDAEGMRCLDCRGNTTGRRCEHCEVGFFRWVPGQHCSPCRCSSSGSVASTCDSRGRCSCKEGVTGDKCDRCTNGAPLGSNGYEPVDRSTSCFCHGHASSCGVAHGYAAHPIESKFTDGPEGWQLSTGRGVLTSQVQFRWVPIHEDLEVISQNSLPTYLNAPARYLGNQVLSYGQNLSFSLRLDRGVRHPSTNDVVLEGAGLRVGAALGELRSIIPCGQKIPFSFRLDERSGSKWRPKLSQLQFQSLLHNLTAIKIRATFGEDGRGYLDNVSLMSARGGGAGGPAPWVQSCVCEPGYQGAHCGRCGAGFKRTSPADGAFGACEPCDCKAGSCDPDTGDCFSADETQRSQACPGGYYSDPNQPLSCVRCPCAGGVGCSLKPGSLEVQCDNCPPGVTGFRCQLCGDGLYGDPLGERGPQRPCQACSCPGRGDSLEGTHCDPFSGECLKCVDESRDGQPKACPEGSYHSRLTDACEACKCDPIGSLFSLCSAEGQCTCREGYQGRRCHRSTCPSCFQPIISQGYAAKLRELEKLFSNLGGGTGSDSTHQLDTALKAAGALVTDLTNTSLTRAAARLRQEQAAYDTRSAAVQTLIDQMTFTLKDAKAKIQAAVGARPQRSETEAMPGAGGGAISIDEGKKLADAAIARLPAINGTIQQAVLKNGQTLNLLEDFSQDYTNTLATIAELETEVAGLEVTELWFDLNVTNTPHCRPRNRLIRWSSYLYYLSPFINLMDQSAAHDNAMDTRDAVATTLQKVSDLLNMIGQSGSLDEERIAELERSLADAHKRVDQDLKPRLHNMEDLEAAQRRLLGGLNVDIDKILYDINNLEVILKSVPSGCYNTPPIELA</sequence>
<keyword evidence="5 6" id="KW-0424">Laminin EGF-like domain</keyword>
<evidence type="ECO:0000256" key="1">
    <source>
        <dbReference type="ARBA" id="ARBA00022729"/>
    </source>
</evidence>
<dbReference type="Pfam" id="PF00053">
    <property type="entry name" value="EGF_laminin"/>
    <property type="match status" value="5"/>
</dbReference>